<protein>
    <submittedName>
        <fullName evidence="1">(Mediterranean fruit fly) hypothetical protein</fullName>
    </submittedName>
</protein>
<evidence type="ECO:0000313" key="2">
    <source>
        <dbReference type="Proteomes" id="UP000606786"/>
    </source>
</evidence>
<organism evidence="1 2">
    <name type="scientific">Ceratitis capitata</name>
    <name type="common">Mediterranean fruit fly</name>
    <name type="synonym">Tephritis capitata</name>
    <dbReference type="NCBI Taxonomy" id="7213"/>
    <lineage>
        <taxon>Eukaryota</taxon>
        <taxon>Metazoa</taxon>
        <taxon>Ecdysozoa</taxon>
        <taxon>Arthropoda</taxon>
        <taxon>Hexapoda</taxon>
        <taxon>Insecta</taxon>
        <taxon>Pterygota</taxon>
        <taxon>Neoptera</taxon>
        <taxon>Endopterygota</taxon>
        <taxon>Diptera</taxon>
        <taxon>Brachycera</taxon>
        <taxon>Muscomorpha</taxon>
        <taxon>Tephritoidea</taxon>
        <taxon>Tephritidae</taxon>
        <taxon>Ceratitis</taxon>
        <taxon>Ceratitis</taxon>
    </lineage>
</organism>
<sequence length="193" mass="22310">MSKCLIKISAEKLENFMQLTEAIDKSLELAKRGTEQIKTEIELFKQIQKFHQDYDVLTNALKAKTRTKSEISLLKRELFTLVRKRIYLLRNFNKHCDDFKTDMNSMFELQAFNDLECELDGEDESEYEDADDGNAWHMTEQSPVDIIGVRSQTGAAVSATRCDSISKADPGNLLLRDLIEEVRRIVNHHKPKK</sequence>
<dbReference type="EMBL" id="CAJHJT010000034">
    <property type="protein sequence ID" value="CAD7003683.1"/>
    <property type="molecule type" value="Genomic_DNA"/>
</dbReference>
<gene>
    <name evidence="1" type="ORF">CCAP1982_LOCUS12120</name>
</gene>
<evidence type="ECO:0000313" key="1">
    <source>
        <dbReference type="EMBL" id="CAD7003683.1"/>
    </source>
</evidence>
<dbReference type="AlphaFoldDB" id="A0A811V2K2"/>
<proteinExistence type="predicted"/>
<comment type="caution">
    <text evidence="1">The sequence shown here is derived from an EMBL/GenBank/DDBJ whole genome shotgun (WGS) entry which is preliminary data.</text>
</comment>
<dbReference type="Proteomes" id="UP000606786">
    <property type="component" value="Unassembled WGS sequence"/>
</dbReference>
<reference evidence="1" key="1">
    <citation type="submission" date="2020-11" db="EMBL/GenBank/DDBJ databases">
        <authorList>
            <person name="Whitehead M."/>
        </authorList>
    </citation>
    <scope>NUCLEOTIDE SEQUENCE</scope>
    <source>
        <strain evidence="1">EGII</strain>
    </source>
</reference>
<name>A0A811V2K2_CERCA</name>
<keyword evidence="2" id="KW-1185">Reference proteome</keyword>
<accession>A0A811V2K2</accession>